<dbReference type="InterPro" id="IPR029069">
    <property type="entry name" value="HotDog_dom_sf"/>
</dbReference>
<dbReference type="CDD" id="cd00586">
    <property type="entry name" value="4HBT"/>
    <property type="match status" value="1"/>
</dbReference>
<dbReference type="EC" id="3.1.2.-" evidence="1"/>
<dbReference type="Proteomes" id="UP001552594">
    <property type="component" value="Unassembled WGS sequence"/>
</dbReference>
<keyword evidence="1" id="KW-0378">Hydrolase</keyword>
<dbReference type="InterPro" id="IPR050563">
    <property type="entry name" value="4-hydroxybenzoyl-CoA_TE"/>
</dbReference>
<organism evidence="1 2">
    <name type="scientific">Streptomyces orinoci</name>
    <name type="common">Streptoverticillium orinoci</name>
    <dbReference type="NCBI Taxonomy" id="67339"/>
    <lineage>
        <taxon>Bacteria</taxon>
        <taxon>Bacillati</taxon>
        <taxon>Actinomycetota</taxon>
        <taxon>Actinomycetes</taxon>
        <taxon>Kitasatosporales</taxon>
        <taxon>Streptomycetaceae</taxon>
        <taxon>Streptomyces</taxon>
    </lineage>
</organism>
<keyword evidence="2" id="KW-1185">Reference proteome</keyword>
<dbReference type="Gene3D" id="3.10.129.10">
    <property type="entry name" value="Hotdog Thioesterase"/>
    <property type="match status" value="1"/>
</dbReference>
<dbReference type="SUPFAM" id="SSF54637">
    <property type="entry name" value="Thioesterase/thiol ester dehydrase-isomerase"/>
    <property type="match status" value="1"/>
</dbReference>
<accession>A0ABV3JUS4</accession>
<reference evidence="1 2" key="1">
    <citation type="submission" date="2024-06" db="EMBL/GenBank/DDBJ databases">
        <title>The Natural Products Discovery Center: Release of the First 8490 Sequenced Strains for Exploring Actinobacteria Biosynthetic Diversity.</title>
        <authorList>
            <person name="Kalkreuter E."/>
            <person name="Kautsar S.A."/>
            <person name="Yang D."/>
            <person name="Bader C.D."/>
            <person name="Teijaro C.N."/>
            <person name="Fluegel L."/>
            <person name="Davis C.M."/>
            <person name="Simpson J.R."/>
            <person name="Lauterbach L."/>
            <person name="Steele A.D."/>
            <person name="Gui C."/>
            <person name="Meng S."/>
            <person name="Li G."/>
            <person name="Viehrig K."/>
            <person name="Ye F."/>
            <person name="Su P."/>
            <person name="Kiefer A.F."/>
            <person name="Nichols A."/>
            <person name="Cepeda A.J."/>
            <person name="Yan W."/>
            <person name="Fan B."/>
            <person name="Jiang Y."/>
            <person name="Adhikari A."/>
            <person name="Zheng C.-J."/>
            <person name="Schuster L."/>
            <person name="Cowan T.M."/>
            <person name="Smanski M.J."/>
            <person name="Chevrette M.G."/>
            <person name="De Carvalho L.P.S."/>
            <person name="Shen B."/>
        </authorList>
    </citation>
    <scope>NUCLEOTIDE SEQUENCE [LARGE SCALE GENOMIC DNA]</scope>
    <source>
        <strain evidence="1 2">NPDC052347</strain>
    </source>
</reference>
<evidence type="ECO:0000313" key="2">
    <source>
        <dbReference type="Proteomes" id="UP001552594"/>
    </source>
</evidence>
<dbReference type="PANTHER" id="PTHR31793:SF24">
    <property type="entry name" value="LONG-CHAIN ACYL-COA THIOESTERASE FADM"/>
    <property type="match status" value="1"/>
</dbReference>
<dbReference type="GO" id="GO:0016787">
    <property type="term" value="F:hydrolase activity"/>
    <property type="evidence" value="ECO:0007669"/>
    <property type="project" value="UniProtKB-KW"/>
</dbReference>
<dbReference type="RefSeq" id="WP_109279688.1">
    <property type="nucleotide sequence ID" value="NZ_JBFAUK010000005.1"/>
</dbReference>
<dbReference type="EMBL" id="JBFAUK010000005">
    <property type="protein sequence ID" value="MEV5506627.1"/>
    <property type="molecule type" value="Genomic_DNA"/>
</dbReference>
<comment type="caution">
    <text evidence="1">The sequence shown here is derived from an EMBL/GenBank/DDBJ whole genome shotgun (WGS) entry which is preliminary data.</text>
</comment>
<evidence type="ECO:0000313" key="1">
    <source>
        <dbReference type="EMBL" id="MEV5506627.1"/>
    </source>
</evidence>
<protein>
    <submittedName>
        <fullName evidence="1">Thioesterase family protein</fullName>
        <ecNumber evidence="1">3.1.2.-</ecNumber>
    </submittedName>
</protein>
<name>A0ABV3JUS4_STRON</name>
<dbReference type="PANTHER" id="PTHR31793">
    <property type="entry name" value="4-HYDROXYBENZOYL-COA THIOESTERASE FAMILY MEMBER"/>
    <property type="match status" value="1"/>
</dbReference>
<gene>
    <name evidence="1" type="ORF">AB0L16_09120</name>
</gene>
<dbReference type="Pfam" id="PF13279">
    <property type="entry name" value="4HBT_2"/>
    <property type="match status" value="1"/>
</dbReference>
<proteinExistence type="predicted"/>
<sequence length="135" mass="15705">MHRYTYTCPLRWADADAYGHINNALFLQYMEEARTRMFAEVLPTDEEGRRQKAFVVARSIVDYRAPLQYRDEPVDVHVWVVKGAAASFELGYEIRDADQLYAEATTTIVAYNLNTGRPRRLSDDERAFLSRYTKS</sequence>